<evidence type="ECO:0000259" key="2">
    <source>
        <dbReference type="PROSITE" id="PS50853"/>
    </source>
</evidence>
<dbReference type="OrthoDB" id="418884at2759"/>
<dbReference type="InterPro" id="IPR003961">
    <property type="entry name" value="FN3_dom"/>
</dbReference>
<dbReference type="CDD" id="cd00063">
    <property type="entry name" value="FN3"/>
    <property type="match status" value="2"/>
</dbReference>
<dbReference type="PANTHER" id="PTHR13817">
    <property type="entry name" value="TITIN"/>
    <property type="match status" value="1"/>
</dbReference>
<gene>
    <name evidence="3" type="ORF">C1SCF055_LOCUS38342</name>
</gene>
<evidence type="ECO:0000313" key="4">
    <source>
        <dbReference type="EMBL" id="CAL1166734.1"/>
    </source>
</evidence>
<organism evidence="3">
    <name type="scientific">Cladocopium goreaui</name>
    <dbReference type="NCBI Taxonomy" id="2562237"/>
    <lineage>
        <taxon>Eukaryota</taxon>
        <taxon>Sar</taxon>
        <taxon>Alveolata</taxon>
        <taxon>Dinophyceae</taxon>
        <taxon>Suessiales</taxon>
        <taxon>Symbiodiniaceae</taxon>
        <taxon>Cladocopium</taxon>
    </lineage>
</organism>
<dbReference type="InterPro" id="IPR013783">
    <property type="entry name" value="Ig-like_fold"/>
</dbReference>
<feature type="domain" description="Fibronectin type-III" evidence="2">
    <location>
        <begin position="147"/>
        <end position="257"/>
    </location>
</feature>
<dbReference type="InterPro" id="IPR036116">
    <property type="entry name" value="FN3_sf"/>
</dbReference>
<evidence type="ECO:0000313" key="6">
    <source>
        <dbReference type="Proteomes" id="UP001152797"/>
    </source>
</evidence>
<reference evidence="3" key="1">
    <citation type="submission" date="2022-10" db="EMBL/GenBank/DDBJ databases">
        <authorList>
            <person name="Chen Y."/>
            <person name="Dougan E. K."/>
            <person name="Chan C."/>
            <person name="Rhodes N."/>
            <person name="Thang M."/>
        </authorList>
    </citation>
    <scope>NUCLEOTIDE SEQUENCE</scope>
</reference>
<keyword evidence="1" id="KW-0677">Repeat</keyword>
<proteinExistence type="predicted"/>
<dbReference type="EMBL" id="CAMXCT010005824">
    <property type="protein sequence ID" value="CAI4013359.1"/>
    <property type="molecule type" value="Genomic_DNA"/>
</dbReference>
<accession>A0A9P1DN09</accession>
<evidence type="ECO:0000313" key="5">
    <source>
        <dbReference type="EMBL" id="CAL4800671.1"/>
    </source>
</evidence>
<dbReference type="SUPFAM" id="SSF49265">
    <property type="entry name" value="Fibronectin type III"/>
    <property type="match status" value="2"/>
</dbReference>
<keyword evidence="6" id="KW-1185">Reference proteome</keyword>
<dbReference type="Gene3D" id="2.60.40.10">
    <property type="entry name" value="Immunoglobulins"/>
    <property type="match status" value="2"/>
</dbReference>
<dbReference type="EMBL" id="CAMXCT030005824">
    <property type="protein sequence ID" value="CAL4800671.1"/>
    <property type="molecule type" value="Genomic_DNA"/>
</dbReference>
<evidence type="ECO:0000256" key="1">
    <source>
        <dbReference type="ARBA" id="ARBA00022737"/>
    </source>
</evidence>
<dbReference type="PROSITE" id="PS50853">
    <property type="entry name" value="FN3"/>
    <property type="match status" value="2"/>
</dbReference>
<evidence type="ECO:0000313" key="3">
    <source>
        <dbReference type="EMBL" id="CAI4013359.1"/>
    </source>
</evidence>
<reference evidence="4" key="2">
    <citation type="submission" date="2024-04" db="EMBL/GenBank/DDBJ databases">
        <authorList>
            <person name="Chen Y."/>
            <person name="Shah S."/>
            <person name="Dougan E. K."/>
            <person name="Thang M."/>
            <person name="Chan C."/>
        </authorList>
    </citation>
    <scope>NUCLEOTIDE SEQUENCE [LARGE SCALE GENOMIC DNA]</scope>
</reference>
<dbReference type="PANTHER" id="PTHR13817:SF166">
    <property type="entry name" value="NEURONAL IGCAM-RELATED"/>
    <property type="match status" value="1"/>
</dbReference>
<dbReference type="InterPro" id="IPR050964">
    <property type="entry name" value="Striated_Muscle_Regulatory"/>
</dbReference>
<name>A0A9P1DN09_9DINO</name>
<protein>
    <submittedName>
        <fullName evidence="5">Fibronectin type-III domain-containing protein</fullName>
    </submittedName>
</protein>
<dbReference type="EMBL" id="CAMXCT020005824">
    <property type="protein sequence ID" value="CAL1166734.1"/>
    <property type="molecule type" value="Genomic_DNA"/>
</dbReference>
<sequence>MTTIHTWMSKVAPYPFLNLLGAPLRRPQARIAMNDFGLLATLQWHVPLELGGGPLSHEVWFGPVEEDDDFEGCATRATALRELWQHVPCGYMEPISEDDDLENLTFQFDVPILHEGLTYAFRVRCRNQHTALDWSEPSLRVSACVVPPYPSQEAFSLLPISESAVQLEWAPFYASDGMNLVEYRVIAQASDCSEASEQVVACFISDGRQATETATVTYLQPNVSYIFAVEARYPHVGSRDFSRGLTSEQFSFHTADLTLPAPQVLALDSAPVEVAGASQGAVPLLLRWPYPQELSSQLVLQYRSAMPVQPGRGRYQVLMWNCIHPSACVQAQLRSVDDEPMQLRVLRLNLQDCTAVQLRVVLPRGSGSTASPPSAWFCPQPPSRPQGMKLRLAVDGSGGGIKALMSWEQFRAPRHAEELGAVACAVQHDFDRGNGPCATRFQVRLRMEGQIWEELQPQLLPRPRKDVTQQREAESYEWSLQDPRLATLGQLEVQMRHGNAILWSSWSESSRLSVGLEAPRPVGALLLEEVTPYCVSLCWPPFASSAQLPLEYRVQCRESDNDRELAWHTVGVLEATGESDAFLRHKLKFLRPEKSYQFAIECRYQSLPAVPGRLETTQIQLGPRQFPNSSGA</sequence>
<dbReference type="Proteomes" id="UP001152797">
    <property type="component" value="Unassembled WGS sequence"/>
</dbReference>
<comment type="caution">
    <text evidence="3">The sequence shown here is derived from an EMBL/GenBank/DDBJ whole genome shotgun (WGS) entry which is preliminary data.</text>
</comment>
<feature type="domain" description="Fibronectin type-III" evidence="2">
    <location>
        <begin position="518"/>
        <end position="622"/>
    </location>
</feature>
<dbReference type="AlphaFoldDB" id="A0A9P1DN09"/>
<dbReference type="SMART" id="SM00060">
    <property type="entry name" value="FN3"/>
    <property type="match status" value="3"/>
</dbReference>